<name>A0A2S6AI81_9NOCA</name>
<dbReference type="InterPro" id="IPR036388">
    <property type="entry name" value="WH-like_DNA-bd_sf"/>
</dbReference>
<dbReference type="SUPFAM" id="SSF46955">
    <property type="entry name" value="Putative DNA-binding domain"/>
    <property type="match status" value="1"/>
</dbReference>
<evidence type="ECO:0000313" key="2">
    <source>
        <dbReference type="EMBL" id="PPJ34923.1"/>
    </source>
</evidence>
<evidence type="ECO:0000259" key="1">
    <source>
        <dbReference type="Pfam" id="PF12728"/>
    </source>
</evidence>
<dbReference type="InterPro" id="IPR041657">
    <property type="entry name" value="HTH_17"/>
</dbReference>
<keyword evidence="2" id="KW-0238">DNA-binding</keyword>
<dbReference type="EMBL" id="PSZC01000026">
    <property type="protein sequence ID" value="PPJ34923.1"/>
    <property type="molecule type" value="Genomic_DNA"/>
</dbReference>
<dbReference type="AlphaFoldDB" id="A0A2S6AI81"/>
<dbReference type="GO" id="GO:0003677">
    <property type="term" value="F:DNA binding"/>
    <property type="evidence" value="ECO:0007669"/>
    <property type="project" value="UniProtKB-KW"/>
</dbReference>
<dbReference type="Proteomes" id="UP000239874">
    <property type="component" value="Unassembled WGS sequence"/>
</dbReference>
<dbReference type="RefSeq" id="WP_104377821.1">
    <property type="nucleotide sequence ID" value="NZ_PSZC01000026.1"/>
</dbReference>
<sequence length="72" mass="8112">MAEALAAPSEPDRWLTRSQVADRLQVPVKTLAQWAYQGRGPRFRRMGKHVRYLLADLIAWEQTQFAGGSDAA</sequence>
<dbReference type="OrthoDB" id="194758at2"/>
<reference evidence="2 3" key="1">
    <citation type="submission" date="2018-02" db="EMBL/GenBank/DDBJ databases">
        <title>8 Nocardia nova and 1 Nocardia cyriacigeorgica strain used for evolution to TMP-SMX.</title>
        <authorList>
            <person name="Mehta H."/>
            <person name="Weng J."/>
            <person name="Shamoo Y."/>
        </authorList>
    </citation>
    <scope>NUCLEOTIDE SEQUENCE [LARGE SCALE GENOMIC DNA]</scope>
    <source>
        <strain evidence="2 3">MDA3139</strain>
    </source>
</reference>
<organism evidence="2 3">
    <name type="scientific">Nocardia nova</name>
    <dbReference type="NCBI Taxonomy" id="37330"/>
    <lineage>
        <taxon>Bacteria</taxon>
        <taxon>Bacillati</taxon>
        <taxon>Actinomycetota</taxon>
        <taxon>Actinomycetes</taxon>
        <taxon>Mycobacteriales</taxon>
        <taxon>Nocardiaceae</taxon>
        <taxon>Nocardia</taxon>
    </lineage>
</organism>
<comment type="caution">
    <text evidence="2">The sequence shown here is derived from an EMBL/GenBank/DDBJ whole genome shotgun (WGS) entry which is preliminary data.</text>
</comment>
<dbReference type="InterPro" id="IPR009061">
    <property type="entry name" value="DNA-bd_dom_put_sf"/>
</dbReference>
<gene>
    <name evidence="2" type="ORF">C5E45_28315</name>
</gene>
<dbReference type="Pfam" id="PF12728">
    <property type="entry name" value="HTH_17"/>
    <property type="match status" value="1"/>
</dbReference>
<proteinExistence type="predicted"/>
<accession>A0A2S6AI81</accession>
<evidence type="ECO:0000313" key="3">
    <source>
        <dbReference type="Proteomes" id="UP000239874"/>
    </source>
</evidence>
<dbReference type="Gene3D" id="1.10.10.10">
    <property type="entry name" value="Winged helix-like DNA-binding domain superfamily/Winged helix DNA-binding domain"/>
    <property type="match status" value="1"/>
</dbReference>
<feature type="domain" description="Helix-turn-helix" evidence="1">
    <location>
        <begin position="14"/>
        <end position="62"/>
    </location>
</feature>
<protein>
    <submittedName>
        <fullName evidence="2">DNA-binding protein</fullName>
    </submittedName>
</protein>